<dbReference type="Pfam" id="PF02574">
    <property type="entry name" value="S-methyl_trans"/>
    <property type="match status" value="1"/>
</dbReference>
<evidence type="ECO:0000256" key="2">
    <source>
        <dbReference type="ARBA" id="ARBA00001947"/>
    </source>
</evidence>
<dbReference type="STRING" id="416591.Tlet_1365"/>
<dbReference type="SUPFAM" id="SSF51717">
    <property type="entry name" value="Dihydropteroate synthetase-like"/>
    <property type="match status" value="1"/>
</dbReference>
<dbReference type="InterPro" id="IPR000489">
    <property type="entry name" value="Pterin-binding_dom"/>
</dbReference>
<evidence type="ECO:0000256" key="9">
    <source>
        <dbReference type="ARBA" id="ARBA00022605"/>
    </source>
</evidence>
<keyword evidence="11 19" id="KW-0808">Transferase</keyword>
<evidence type="ECO:0000259" key="22">
    <source>
        <dbReference type="PROSITE" id="PS51332"/>
    </source>
</evidence>
<feature type="domain" description="B12-binding N-terminal" evidence="23">
    <location>
        <begin position="557"/>
        <end position="650"/>
    </location>
</feature>
<dbReference type="InterPro" id="IPR036589">
    <property type="entry name" value="HCY_dom_sf"/>
</dbReference>
<dbReference type="Gene3D" id="3.20.20.330">
    <property type="entry name" value="Homocysteine-binding-like domain"/>
    <property type="match status" value="1"/>
</dbReference>
<dbReference type="InterPro" id="IPR036594">
    <property type="entry name" value="Meth_synthase_dom"/>
</dbReference>
<feature type="domain" description="Hcy-binding" evidence="20">
    <location>
        <begin position="3"/>
        <end position="286"/>
    </location>
</feature>
<sequence length="773" mass="85937">MRRNEFFQLLQERVLFLDGAYGTEFFKRGVNGLIELLNIEDPEEVQKLHREYIEAGSDIILTNTFSANRLKLRAYNLEKDLERININAVKIAKSVSGGKFVFGDISSTGNFISPLGNLDFEEAYEVFKEQASLLIEAGVDGIILETMSDLKELKAAIIAVRDLSHEIPLIAHMTFEADGKTVSGTSIEIFATLMNDLDVDVVGINCSLEPDEMLPVFTKLSELSMKPLCVEPNAGKPILEKGRLSYKTAPKEFAVYMADFIELGANIVGGCCGTGPEHIKVMCKYIGNQKPRKRQVKREQYLSSRTILRPTDTFLVIGERINASGRKKLQTKIQQMDFSQVVELSQLQEQEGCDAIDLNFGIEKLLTHDHFRRAIVELDKRSSLPVSFDIQNLQFLESAMREYAGRGLINSAFAREDHLEERIRLLKKYGGMLIVLAMEKHVPETAQQRFKIAMKAAEILKDHDVDLERVYFDPLVLPAGAKNDYHTTLKAIELMNRAGLKTSIGLSNLSFGLANRESVNAAFLALCIEKGLSAAILNSAEATTMNVLRGALQLKGKEPAKTEQVIEDELVKLIVSGQKEKLMNFVKDSLKEKEPLYISQNMLARAMEQIGTLYSRGIIYLPHLILASETVQPAFDYLNNLLGEAQTKLGKVLLATVQGDIHDIGKRIVATVLKSGGFEVYDVGKDVPAQKILSECERLKPDIVGLSAMMTTTVGQVKEVSDLLKKNNVRVVVIAGGASMNEQLANQFGVLYAKDALKALEICKKIVGKENER</sequence>
<evidence type="ECO:0000256" key="4">
    <source>
        <dbReference type="ARBA" id="ARBA00005178"/>
    </source>
</evidence>
<dbReference type="Gene3D" id="3.40.50.280">
    <property type="entry name" value="Cobalamin-binding domain"/>
    <property type="match status" value="1"/>
</dbReference>
<keyword evidence="8 19" id="KW-0489">Methyltransferase</keyword>
<dbReference type="KEGG" id="tle:Tlet_1365"/>
<evidence type="ECO:0000256" key="13">
    <source>
        <dbReference type="ARBA" id="ARBA00022723"/>
    </source>
</evidence>
<evidence type="ECO:0000256" key="17">
    <source>
        <dbReference type="ARBA" id="ARBA00025552"/>
    </source>
</evidence>
<organism evidence="24 25">
    <name type="scientific">Pseudothermotoga lettingae (strain ATCC BAA-301 / DSM 14385 / NBRC 107922 / TMO)</name>
    <name type="common">Thermotoga lettingae</name>
    <dbReference type="NCBI Taxonomy" id="416591"/>
    <lineage>
        <taxon>Bacteria</taxon>
        <taxon>Thermotogati</taxon>
        <taxon>Thermotogota</taxon>
        <taxon>Thermotogae</taxon>
        <taxon>Thermotogales</taxon>
        <taxon>Thermotogaceae</taxon>
        <taxon>Pseudothermotoga</taxon>
    </lineage>
</organism>
<evidence type="ECO:0000256" key="10">
    <source>
        <dbReference type="ARBA" id="ARBA00022628"/>
    </source>
</evidence>
<dbReference type="InterPro" id="IPR036724">
    <property type="entry name" value="Cobalamin-bd_sf"/>
</dbReference>
<evidence type="ECO:0000256" key="16">
    <source>
        <dbReference type="ARBA" id="ARBA00023285"/>
    </source>
</evidence>
<evidence type="ECO:0000313" key="25">
    <source>
        <dbReference type="Proteomes" id="UP000002016"/>
    </source>
</evidence>
<evidence type="ECO:0000256" key="7">
    <source>
        <dbReference type="ARBA" id="ARBA00013998"/>
    </source>
</evidence>
<dbReference type="GO" id="GO:0005829">
    <property type="term" value="C:cytosol"/>
    <property type="evidence" value="ECO:0007669"/>
    <property type="project" value="TreeGrafter"/>
</dbReference>
<dbReference type="SUPFAM" id="SSF52242">
    <property type="entry name" value="Cobalamin (vitamin B12)-binding domain"/>
    <property type="match status" value="1"/>
</dbReference>
<keyword evidence="14 19" id="KW-0862">Zinc</keyword>
<keyword evidence="15" id="KW-0486">Methionine biosynthesis</keyword>
<feature type="binding site" evidence="19">
    <location>
        <position position="206"/>
    </location>
    <ligand>
        <name>Zn(2+)</name>
        <dbReference type="ChEBI" id="CHEBI:29105"/>
    </ligand>
</feature>
<evidence type="ECO:0000259" key="23">
    <source>
        <dbReference type="PROSITE" id="PS51337"/>
    </source>
</evidence>
<evidence type="ECO:0000256" key="15">
    <source>
        <dbReference type="ARBA" id="ARBA00023167"/>
    </source>
</evidence>
<dbReference type="InterPro" id="IPR011005">
    <property type="entry name" value="Dihydropteroate_synth-like_sf"/>
</dbReference>
<evidence type="ECO:0000256" key="19">
    <source>
        <dbReference type="PROSITE-ProRule" id="PRU00333"/>
    </source>
</evidence>
<feature type="domain" description="B12-binding" evidence="22">
    <location>
        <begin position="649"/>
        <end position="773"/>
    </location>
</feature>
<dbReference type="SUPFAM" id="SSF82282">
    <property type="entry name" value="Homocysteine S-methyltransferase"/>
    <property type="match status" value="1"/>
</dbReference>
<reference evidence="24 25" key="2">
    <citation type="journal article" date="2009" name="Proc. Natl. Acad. Sci. U.S.A.">
        <title>On the chimeric nature, thermophilic origin, and phylogenetic placement of the Thermotogales.</title>
        <authorList>
            <person name="Zhaxybayeva O."/>
            <person name="Swithers K.S."/>
            <person name="Lapierre P."/>
            <person name="Fournier G.P."/>
            <person name="Bickhart D.M."/>
            <person name="DeBoy R.T."/>
            <person name="Nelson K.E."/>
            <person name="Nesbo C.L."/>
            <person name="Doolittle W.F."/>
            <person name="Gogarten J.P."/>
            <person name="Noll K.M."/>
        </authorList>
    </citation>
    <scope>NUCLEOTIDE SEQUENCE [LARGE SCALE GENOMIC DNA]</scope>
    <source>
        <strain evidence="25">ATCC BAA-301 / DSM 14385 / NBRC 107922 / TMO</strain>
    </source>
</reference>
<dbReference type="SUPFAM" id="SSF47644">
    <property type="entry name" value="Methionine synthase domain"/>
    <property type="match status" value="1"/>
</dbReference>
<keyword evidence="10" id="KW-0846">Cobalamin</keyword>
<dbReference type="GO" id="GO:0032259">
    <property type="term" value="P:methylation"/>
    <property type="evidence" value="ECO:0007669"/>
    <property type="project" value="UniProtKB-KW"/>
</dbReference>
<evidence type="ECO:0000256" key="14">
    <source>
        <dbReference type="ARBA" id="ARBA00022833"/>
    </source>
</evidence>
<feature type="binding site" evidence="19">
    <location>
        <position position="271"/>
    </location>
    <ligand>
        <name>Zn(2+)</name>
        <dbReference type="ChEBI" id="CHEBI:29105"/>
    </ligand>
</feature>
<proteinExistence type="inferred from homology"/>
<accession>A8F6Y8</accession>
<evidence type="ECO:0000256" key="18">
    <source>
        <dbReference type="ARBA" id="ARBA00031040"/>
    </source>
</evidence>
<name>A8F6Y8_PSELT</name>
<evidence type="ECO:0000259" key="21">
    <source>
        <dbReference type="PROSITE" id="PS50972"/>
    </source>
</evidence>
<dbReference type="PROSITE" id="PS50972">
    <property type="entry name" value="PTERIN_BINDING"/>
    <property type="match status" value="1"/>
</dbReference>
<keyword evidence="16" id="KW-0170">Cobalt</keyword>
<dbReference type="Pfam" id="PF02310">
    <property type="entry name" value="B12-binding"/>
    <property type="match status" value="1"/>
</dbReference>
<dbReference type="InterPro" id="IPR006158">
    <property type="entry name" value="Cobalamin-bd"/>
</dbReference>
<dbReference type="AlphaFoldDB" id="A8F6Y8"/>
<dbReference type="GO" id="GO:0050667">
    <property type="term" value="P:homocysteine metabolic process"/>
    <property type="evidence" value="ECO:0007669"/>
    <property type="project" value="TreeGrafter"/>
</dbReference>
<dbReference type="PROSITE" id="PS50970">
    <property type="entry name" value="HCY"/>
    <property type="match status" value="1"/>
</dbReference>
<comment type="cofactor">
    <cofactor evidence="2 19">
        <name>Zn(2+)</name>
        <dbReference type="ChEBI" id="CHEBI:29105"/>
    </cofactor>
</comment>
<dbReference type="UniPathway" id="UPA00051">
    <property type="reaction ID" value="UER00081"/>
</dbReference>
<keyword evidence="25" id="KW-1185">Reference proteome</keyword>
<dbReference type="OrthoDB" id="9803687at2"/>
<dbReference type="GO" id="GO:0046653">
    <property type="term" value="P:tetrahydrofolate metabolic process"/>
    <property type="evidence" value="ECO:0007669"/>
    <property type="project" value="TreeGrafter"/>
</dbReference>
<evidence type="ECO:0000259" key="20">
    <source>
        <dbReference type="PROSITE" id="PS50970"/>
    </source>
</evidence>
<evidence type="ECO:0000256" key="1">
    <source>
        <dbReference type="ARBA" id="ARBA00001700"/>
    </source>
</evidence>
<dbReference type="eggNOG" id="COG1410">
    <property type="taxonomic scope" value="Bacteria"/>
</dbReference>
<dbReference type="GO" id="GO:0046872">
    <property type="term" value="F:metal ion binding"/>
    <property type="evidence" value="ECO:0007669"/>
    <property type="project" value="UniProtKB-KW"/>
</dbReference>
<comment type="pathway">
    <text evidence="4">Amino-acid biosynthesis; L-methionine biosynthesis via de novo pathway; L-methionine from L-homocysteine (MetH route): step 1/1.</text>
</comment>
<evidence type="ECO:0000313" key="24">
    <source>
        <dbReference type="EMBL" id="ABV33922.1"/>
    </source>
</evidence>
<dbReference type="PANTHER" id="PTHR45833">
    <property type="entry name" value="METHIONINE SYNTHASE"/>
    <property type="match status" value="1"/>
</dbReference>
<comment type="function">
    <text evidence="17">Catalyzes the transfer of a methyl group from methyl-cobalamin to homocysteine, yielding enzyme-bound cob(I)alamin and methionine. Subsequently, remethylates the cofactor using methyltetrahydrofolate.</text>
</comment>
<dbReference type="PANTHER" id="PTHR45833:SF1">
    <property type="entry name" value="METHIONINE SYNTHASE"/>
    <property type="match status" value="1"/>
</dbReference>
<evidence type="ECO:0000256" key="5">
    <source>
        <dbReference type="ARBA" id="ARBA00010398"/>
    </source>
</evidence>
<feature type="domain" description="Pterin-binding" evidence="21">
    <location>
        <begin position="314"/>
        <end position="567"/>
    </location>
</feature>
<dbReference type="GO" id="GO:0008705">
    <property type="term" value="F:methionine synthase activity"/>
    <property type="evidence" value="ECO:0007669"/>
    <property type="project" value="UniProtKB-EC"/>
</dbReference>
<comment type="cofactor">
    <cofactor evidence="3">
        <name>methylcob(III)alamin</name>
        <dbReference type="ChEBI" id="CHEBI:28115"/>
    </cofactor>
</comment>
<dbReference type="Proteomes" id="UP000002016">
    <property type="component" value="Chromosome"/>
</dbReference>
<keyword evidence="13 19" id="KW-0479">Metal-binding</keyword>
<keyword evidence="12" id="KW-0949">S-adenosyl-L-methionine</keyword>
<evidence type="ECO:0000256" key="3">
    <source>
        <dbReference type="ARBA" id="ARBA00001956"/>
    </source>
</evidence>
<protein>
    <recommendedName>
        <fullName evidence="7">Methionine synthase</fullName>
        <ecNumber evidence="6">2.1.1.13</ecNumber>
    </recommendedName>
    <alternativeName>
        <fullName evidence="18">5-methyltetrahydrofolate--homocysteine methyltransferase</fullName>
    </alternativeName>
</protein>
<keyword evidence="9" id="KW-0028">Amino-acid biosynthesis</keyword>
<evidence type="ECO:0000256" key="8">
    <source>
        <dbReference type="ARBA" id="ARBA00022603"/>
    </source>
</evidence>
<comment type="catalytic activity">
    <reaction evidence="1">
        <text>(6S)-5-methyl-5,6,7,8-tetrahydrofolate + L-homocysteine = (6S)-5,6,7,8-tetrahydrofolate + L-methionine</text>
        <dbReference type="Rhea" id="RHEA:11172"/>
        <dbReference type="ChEBI" id="CHEBI:18608"/>
        <dbReference type="ChEBI" id="CHEBI:57453"/>
        <dbReference type="ChEBI" id="CHEBI:57844"/>
        <dbReference type="ChEBI" id="CHEBI:58199"/>
        <dbReference type="EC" id="2.1.1.13"/>
    </reaction>
</comment>
<dbReference type="Pfam" id="PF02607">
    <property type="entry name" value="B12-binding_2"/>
    <property type="match status" value="1"/>
</dbReference>
<dbReference type="RefSeq" id="WP_012003398.1">
    <property type="nucleotide sequence ID" value="NC_009828.1"/>
</dbReference>
<dbReference type="InterPro" id="IPR050554">
    <property type="entry name" value="Met_Synthase/Corrinoid"/>
</dbReference>
<dbReference type="InterPro" id="IPR003726">
    <property type="entry name" value="HCY_dom"/>
</dbReference>
<dbReference type="Gene3D" id="1.10.1240.10">
    <property type="entry name" value="Methionine synthase domain"/>
    <property type="match status" value="1"/>
</dbReference>
<dbReference type="eggNOG" id="COG0646">
    <property type="taxonomic scope" value="Bacteria"/>
</dbReference>
<dbReference type="Pfam" id="PF00809">
    <property type="entry name" value="Pterin_bind"/>
    <property type="match status" value="1"/>
</dbReference>
<dbReference type="PROSITE" id="PS51332">
    <property type="entry name" value="B12_BINDING"/>
    <property type="match status" value="1"/>
</dbReference>
<dbReference type="EMBL" id="CP000812">
    <property type="protein sequence ID" value="ABV33922.1"/>
    <property type="molecule type" value="Genomic_DNA"/>
</dbReference>
<reference evidence="24 25" key="1">
    <citation type="submission" date="2007-08" db="EMBL/GenBank/DDBJ databases">
        <title>Complete sequence of Thermotoga lettingae TMO.</title>
        <authorList>
            <consortium name="US DOE Joint Genome Institute"/>
            <person name="Copeland A."/>
            <person name="Lucas S."/>
            <person name="Lapidus A."/>
            <person name="Barry K."/>
            <person name="Glavina del Rio T."/>
            <person name="Dalin E."/>
            <person name="Tice H."/>
            <person name="Pitluck S."/>
            <person name="Foster B."/>
            <person name="Bruce D."/>
            <person name="Schmutz J."/>
            <person name="Larimer F."/>
            <person name="Land M."/>
            <person name="Hauser L."/>
            <person name="Kyrpides N."/>
            <person name="Mikhailova N."/>
            <person name="Nelson K."/>
            <person name="Gogarten J.P."/>
            <person name="Noll K."/>
            <person name="Richardson P."/>
        </authorList>
    </citation>
    <scope>NUCLEOTIDE SEQUENCE [LARGE SCALE GENOMIC DNA]</scope>
    <source>
        <strain evidence="25">ATCC BAA-301 / DSM 14385 / NBRC 107922 / TMO</strain>
    </source>
</reference>
<dbReference type="InterPro" id="IPR003759">
    <property type="entry name" value="Cbl-bd_cap"/>
</dbReference>
<dbReference type="GO" id="GO:0031419">
    <property type="term" value="F:cobalamin binding"/>
    <property type="evidence" value="ECO:0007669"/>
    <property type="project" value="UniProtKB-KW"/>
</dbReference>
<evidence type="ECO:0000256" key="6">
    <source>
        <dbReference type="ARBA" id="ARBA00012032"/>
    </source>
</evidence>
<dbReference type="Gene3D" id="3.20.20.20">
    <property type="entry name" value="Dihydropteroate synthase-like"/>
    <property type="match status" value="1"/>
</dbReference>
<feature type="binding site" evidence="19">
    <location>
        <position position="272"/>
    </location>
    <ligand>
        <name>Zn(2+)</name>
        <dbReference type="ChEBI" id="CHEBI:29105"/>
    </ligand>
</feature>
<evidence type="ECO:0000256" key="12">
    <source>
        <dbReference type="ARBA" id="ARBA00022691"/>
    </source>
</evidence>
<comment type="similarity">
    <text evidence="5">Belongs to the vitamin-B12 dependent methionine synthase family.</text>
</comment>
<dbReference type="EC" id="2.1.1.13" evidence="6"/>
<gene>
    <name evidence="24" type="ordered locus">Tlet_1365</name>
</gene>
<dbReference type="SMART" id="SM01018">
    <property type="entry name" value="B12-binding_2"/>
    <property type="match status" value="1"/>
</dbReference>
<dbReference type="PROSITE" id="PS51337">
    <property type="entry name" value="B12_BINDING_NTER"/>
    <property type="match status" value="1"/>
</dbReference>
<dbReference type="HOGENOM" id="CLU_004914_0_2_0"/>
<evidence type="ECO:0000256" key="11">
    <source>
        <dbReference type="ARBA" id="ARBA00022679"/>
    </source>
</evidence>